<keyword evidence="11" id="KW-0175">Coiled coil</keyword>
<evidence type="ECO:0000256" key="6">
    <source>
        <dbReference type="ARBA" id="ARBA00022500"/>
    </source>
</evidence>
<keyword evidence="12" id="KW-0969">Cilium</keyword>
<sequence>MSATATDTLSLLLERAEDERDAAARALNAASNQAQAARAQHGELTGYRQEYEQRWTQTFARATTMDIVACYQTFGQRLDQAVVTQGHVAQHADQRQARARDALRQAELRVAALKQLIARRQAEALRQTQRREQRATDEFAARVQLQRAAHS</sequence>
<dbReference type="NCBIfam" id="TIGR02473">
    <property type="entry name" value="flagell_FliJ"/>
    <property type="match status" value="1"/>
</dbReference>
<reference evidence="12 13" key="1">
    <citation type="submission" date="2024-08" db="EMBL/GenBank/DDBJ databases">
        <authorList>
            <person name="Lu H."/>
        </authorList>
    </citation>
    <scope>NUCLEOTIDE SEQUENCE [LARGE SCALE GENOMIC DNA]</scope>
    <source>
        <strain evidence="12 13">BYS87W</strain>
    </source>
</reference>
<comment type="caution">
    <text evidence="12">The sequence shown here is derived from an EMBL/GenBank/DDBJ whole genome shotgun (WGS) entry which is preliminary data.</text>
</comment>
<evidence type="ECO:0000256" key="2">
    <source>
        <dbReference type="ARBA" id="ARBA00010004"/>
    </source>
</evidence>
<evidence type="ECO:0000256" key="11">
    <source>
        <dbReference type="SAM" id="Coils"/>
    </source>
</evidence>
<feature type="coiled-coil region" evidence="11">
    <location>
        <begin position="89"/>
        <end position="138"/>
    </location>
</feature>
<proteinExistence type="inferred from homology"/>
<keyword evidence="7" id="KW-1005">Bacterial flagellum biogenesis</keyword>
<name>A0ABW7GUB9_9BURK</name>
<dbReference type="PANTHER" id="PTHR38786:SF1">
    <property type="entry name" value="FLAGELLAR FLIJ PROTEIN"/>
    <property type="match status" value="1"/>
</dbReference>
<evidence type="ECO:0000256" key="1">
    <source>
        <dbReference type="ARBA" id="ARBA00004413"/>
    </source>
</evidence>
<keyword evidence="4" id="KW-0813">Transport</keyword>
<organism evidence="12 13">
    <name type="scientific">Pelomonas baiyunensis</name>
    <dbReference type="NCBI Taxonomy" id="3299026"/>
    <lineage>
        <taxon>Bacteria</taxon>
        <taxon>Pseudomonadati</taxon>
        <taxon>Pseudomonadota</taxon>
        <taxon>Betaproteobacteria</taxon>
        <taxon>Burkholderiales</taxon>
        <taxon>Sphaerotilaceae</taxon>
        <taxon>Roseateles</taxon>
    </lineage>
</organism>
<dbReference type="Pfam" id="PF02050">
    <property type="entry name" value="FliJ"/>
    <property type="match status" value="1"/>
</dbReference>
<evidence type="ECO:0000256" key="10">
    <source>
        <dbReference type="ARBA" id="ARBA00023225"/>
    </source>
</evidence>
<keyword evidence="6" id="KW-0145">Chemotaxis</keyword>
<keyword evidence="10" id="KW-1006">Bacterial flagellum protein export</keyword>
<gene>
    <name evidence="12" type="primary">fliJ</name>
    <name evidence="12" type="ORF">ACG01O_02975</name>
</gene>
<evidence type="ECO:0000256" key="4">
    <source>
        <dbReference type="ARBA" id="ARBA00022448"/>
    </source>
</evidence>
<protein>
    <recommendedName>
        <fullName evidence="3">Flagellar FliJ protein</fullName>
    </recommendedName>
</protein>
<evidence type="ECO:0000256" key="7">
    <source>
        <dbReference type="ARBA" id="ARBA00022795"/>
    </source>
</evidence>
<keyword evidence="12" id="KW-0966">Cell projection</keyword>
<evidence type="ECO:0000313" key="12">
    <source>
        <dbReference type="EMBL" id="MFG6465565.1"/>
    </source>
</evidence>
<evidence type="ECO:0000256" key="3">
    <source>
        <dbReference type="ARBA" id="ARBA00020392"/>
    </source>
</evidence>
<dbReference type="InterPro" id="IPR053716">
    <property type="entry name" value="Flag_assembly_chemotaxis_eff"/>
</dbReference>
<accession>A0ABW7GUB9</accession>
<dbReference type="InterPro" id="IPR012823">
    <property type="entry name" value="Flagell_FliJ"/>
</dbReference>
<comment type="subcellular location">
    <subcellularLocation>
        <location evidence="1">Cell membrane</location>
        <topology evidence="1">Peripheral membrane protein</topology>
        <orientation evidence="1">Cytoplasmic side</orientation>
    </subcellularLocation>
</comment>
<dbReference type="Gene3D" id="1.10.287.1700">
    <property type="match status" value="1"/>
</dbReference>
<evidence type="ECO:0000256" key="9">
    <source>
        <dbReference type="ARBA" id="ARBA00023136"/>
    </source>
</evidence>
<evidence type="ECO:0000256" key="5">
    <source>
        <dbReference type="ARBA" id="ARBA00022475"/>
    </source>
</evidence>
<dbReference type="Proteomes" id="UP001606303">
    <property type="component" value="Unassembled WGS sequence"/>
</dbReference>
<keyword evidence="12" id="KW-0282">Flagellum</keyword>
<keyword evidence="5" id="KW-1003">Cell membrane</keyword>
<evidence type="ECO:0000256" key="8">
    <source>
        <dbReference type="ARBA" id="ARBA00022927"/>
    </source>
</evidence>
<evidence type="ECO:0000313" key="13">
    <source>
        <dbReference type="Proteomes" id="UP001606303"/>
    </source>
</evidence>
<keyword evidence="8" id="KW-0653">Protein transport</keyword>
<dbReference type="PANTHER" id="PTHR38786">
    <property type="entry name" value="FLAGELLAR FLIJ PROTEIN"/>
    <property type="match status" value="1"/>
</dbReference>
<dbReference type="RefSeq" id="WP_394381241.1">
    <property type="nucleotide sequence ID" value="NZ_JBIGIB010000001.1"/>
</dbReference>
<dbReference type="EMBL" id="JBIGIB010000001">
    <property type="protein sequence ID" value="MFG6465565.1"/>
    <property type="molecule type" value="Genomic_DNA"/>
</dbReference>
<feature type="coiled-coil region" evidence="11">
    <location>
        <begin position="13"/>
        <end position="40"/>
    </location>
</feature>
<keyword evidence="9" id="KW-0472">Membrane</keyword>
<comment type="similarity">
    <text evidence="2">Belongs to the FliJ family.</text>
</comment>
<dbReference type="InterPro" id="IPR052570">
    <property type="entry name" value="FliJ"/>
</dbReference>
<keyword evidence="13" id="KW-1185">Reference proteome</keyword>